<keyword evidence="2 5" id="KW-0378">Hydrolase</keyword>
<dbReference type="PANTHER" id="PTHR34698">
    <property type="entry name" value="5-OXOPROLINASE SUBUNIT B"/>
    <property type="match status" value="1"/>
</dbReference>
<dbReference type="InterPro" id="IPR010016">
    <property type="entry name" value="PxpB"/>
</dbReference>
<sequence length="238" mass="25055">MNASPRVTFLGADTLLVELGTGIDAATNRRVHAMAARIRAAAIPGVLDLIPAYASLGVRYDPSYYRDSIGSDPATAVAAVVIQAMGDIDATSRESARTIEIPVCYGGDHGPDLADVARHAGMSVEAAIERHAGAIYTVAMLGFAPGFPYLLGLDSQLHTPRRPTPRTRVPAGSVAIGGAQTGIYPCVLPGGWQLIGRTPEVLFHADRDPPNRLAPGDIVRFVPISQAAFDLRSQSHAP</sequence>
<dbReference type="NCBIfam" id="TIGR00370">
    <property type="entry name" value="5-oxoprolinase subunit PxpB"/>
    <property type="match status" value="1"/>
</dbReference>
<feature type="domain" description="Carboxyltransferase" evidence="4">
    <location>
        <begin position="5"/>
        <end position="213"/>
    </location>
</feature>
<dbReference type="SUPFAM" id="SSF50891">
    <property type="entry name" value="Cyclophilin-like"/>
    <property type="match status" value="1"/>
</dbReference>
<organism evidence="5 6">
    <name type="scientific">Tahibacter amnicola</name>
    <dbReference type="NCBI Taxonomy" id="2976241"/>
    <lineage>
        <taxon>Bacteria</taxon>
        <taxon>Pseudomonadati</taxon>
        <taxon>Pseudomonadota</taxon>
        <taxon>Gammaproteobacteria</taxon>
        <taxon>Lysobacterales</taxon>
        <taxon>Rhodanobacteraceae</taxon>
        <taxon>Tahibacter</taxon>
    </lineage>
</organism>
<dbReference type="EMBL" id="CP104694">
    <property type="protein sequence ID" value="UXI69557.1"/>
    <property type="molecule type" value="Genomic_DNA"/>
</dbReference>
<gene>
    <name evidence="5" type="primary">pxpB</name>
    <name evidence="5" type="ORF">N4264_07910</name>
</gene>
<dbReference type="Proteomes" id="UP001064632">
    <property type="component" value="Chromosome"/>
</dbReference>
<name>A0ABY6BIH3_9GAMM</name>
<keyword evidence="3" id="KW-0067">ATP-binding</keyword>
<evidence type="ECO:0000256" key="2">
    <source>
        <dbReference type="ARBA" id="ARBA00022801"/>
    </source>
</evidence>
<keyword evidence="6" id="KW-1185">Reference proteome</keyword>
<evidence type="ECO:0000256" key="1">
    <source>
        <dbReference type="ARBA" id="ARBA00022741"/>
    </source>
</evidence>
<protein>
    <submittedName>
        <fullName evidence="5">5-oxoprolinase subunit PxpB</fullName>
        <ecNumber evidence="5">3.5.2.9</ecNumber>
    </submittedName>
</protein>
<dbReference type="GO" id="GO:0017168">
    <property type="term" value="F:5-oxoprolinase (ATP-hydrolyzing) activity"/>
    <property type="evidence" value="ECO:0007669"/>
    <property type="project" value="UniProtKB-EC"/>
</dbReference>
<accession>A0ABY6BIH3</accession>
<dbReference type="Gene3D" id="3.30.1360.40">
    <property type="match status" value="1"/>
</dbReference>
<reference evidence="5" key="1">
    <citation type="submission" date="2022-09" db="EMBL/GenBank/DDBJ databases">
        <title>Tahibacter sp. nov., isolated from a fresh water.</title>
        <authorList>
            <person name="Baek J.H."/>
            <person name="Lee J.K."/>
            <person name="Kim J.M."/>
            <person name="Jeon C.O."/>
        </authorList>
    </citation>
    <scope>NUCLEOTIDE SEQUENCE</scope>
    <source>
        <strain evidence="5">W38</strain>
    </source>
</reference>
<dbReference type="EC" id="3.5.2.9" evidence="5"/>
<evidence type="ECO:0000259" key="4">
    <source>
        <dbReference type="SMART" id="SM00796"/>
    </source>
</evidence>
<evidence type="ECO:0000313" key="6">
    <source>
        <dbReference type="Proteomes" id="UP001064632"/>
    </source>
</evidence>
<dbReference type="InterPro" id="IPR003833">
    <property type="entry name" value="CT_C_D"/>
</dbReference>
<dbReference type="SUPFAM" id="SSF160467">
    <property type="entry name" value="PH0987 N-terminal domain-like"/>
    <property type="match status" value="1"/>
</dbReference>
<evidence type="ECO:0000256" key="3">
    <source>
        <dbReference type="ARBA" id="ARBA00022840"/>
    </source>
</evidence>
<proteinExistence type="predicted"/>
<evidence type="ECO:0000313" key="5">
    <source>
        <dbReference type="EMBL" id="UXI69557.1"/>
    </source>
</evidence>
<dbReference type="Pfam" id="PF02682">
    <property type="entry name" value="CT_C_D"/>
    <property type="match status" value="1"/>
</dbReference>
<dbReference type="InterPro" id="IPR029000">
    <property type="entry name" value="Cyclophilin-like_dom_sf"/>
</dbReference>
<dbReference type="PANTHER" id="PTHR34698:SF2">
    <property type="entry name" value="5-OXOPROLINASE SUBUNIT B"/>
    <property type="match status" value="1"/>
</dbReference>
<keyword evidence="1" id="KW-0547">Nucleotide-binding</keyword>
<dbReference type="Gene3D" id="2.40.100.10">
    <property type="entry name" value="Cyclophilin-like"/>
    <property type="match status" value="1"/>
</dbReference>
<dbReference type="SMART" id="SM00796">
    <property type="entry name" value="AHS1"/>
    <property type="match status" value="1"/>
</dbReference>
<dbReference type="RefSeq" id="WP_261696511.1">
    <property type="nucleotide sequence ID" value="NZ_CP104694.1"/>
</dbReference>